<dbReference type="RefSeq" id="WP_240095925.1">
    <property type="nucleotide sequence ID" value="NZ_JAJSON010000008.1"/>
</dbReference>
<gene>
    <name evidence="2" type="ORF">LU635_02680</name>
</gene>
<name>A0A9X2A4C3_9FLAO</name>
<dbReference type="Proteomes" id="UP001139344">
    <property type="component" value="Unassembled WGS sequence"/>
</dbReference>
<keyword evidence="3" id="KW-1185">Reference proteome</keyword>
<dbReference type="InterPro" id="IPR014807">
    <property type="entry name" value="Coa1"/>
</dbReference>
<keyword evidence="1" id="KW-1133">Transmembrane helix</keyword>
<dbReference type="AlphaFoldDB" id="A0A9X2A4C3"/>
<reference evidence="2" key="1">
    <citation type="submission" date="2021-12" db="EMBL/GenBank/DDBJ databases">
        <title>Description of Gramella crocea sp. nov., a new bacterium isolated from activated sludge.</title>
        <authorList>
            <person name="Zhang X."/>
        </authorList>
    </citation>
    <scope>NUCLEOTIDE SEQUENCE</scope>
    <source>
        <strain evidence="2">YB25</strain>
    </source>
</reference>
<evidence type="ECO:0000313" key="3">
    <source>
        <dbReference type="Proteomes" id="UP001139344"/>
    </source>
</evidence>
<dbReference type="Pfam" id="PF08695">
    <property type="entry name" value="Coa1"/>
    <property type="match status" value="1"/>
</dbReference>
<proteinExistence type="predicted"/>
<organism evidence="2 3">
    <name type="scientific">Christiangramia crocea</name>
    <dbReference type="NCBI Taxonomy" id="2904124"/>
    <lineage>
        <taxon>Bacteria</taxon>
        <taxon>Pseudomonadati</taxon>
        <taxon>Bacteroidota</taxon>
        <taxon>Flavobacteriia</taxon>
        <taxon>Flavobacteriales</taxon>
        <taxon>Flavobacteriaceae</taxon>
        <taxon>Christiangramia</taxon>
    </lineage>
</organism>
<evidence type="ECO:0000313" key="2">
    <source>
        <dbReference type="EMBL" id="MCG9970529.1"/>
    </source>
</evidence>
<keyword evidence="1" id="KW-0812">Transmembrane</keyword>
<dbReference type="EMBL" id="JAJSON010000008">
    <property type="protein sequence ID" value="MCG9970529.1"/>
    <property type="molecule type" value="Genomic_DNA"/>
</dbReference>
<feature type="transmembrane region" description="Helical" evidence="1">
    <location>
        <begin position="7"/>
        <end position="23"/>
    </location>
</feature>
<comment type="caution">
    <text evidence="2">The sequence shown here is derived from an EMBL/GenBank/DDBJ whole genome shotgun (WGS) entry which is preliminary data.</text>
</comment>
<sequence>MRKSLKWLIPVIVVSGIVIYLFSSSGMGKVTTDLAQAYADKGLYKNAIEKANSNQEVISAVGRIKPIDKLTILNGEVIFSNNNNTVNSTIKIIGEKGPGKLDITAKRENENWQYEKINLRFKDPLENRKIIEIIEVPYKE</sequence>
<evidence type="ECO:0000256" key="1">
    <source>
        <dbReference type="SAM" id="Phobius"/>
    </source>
</evidence>
<protein>
    <submittedName>
        <fullName evidence="2">Cytochrome c oxidase assembly factor Coa1 family protein</fullName>
    </submittedName>
</protein>
<accession>A0A9X2A4C3</accession>
<keyword evidence="1" id="KW-0472">Membrane</keyword>